<organism evidence="2 3">
    <name type="scientific">Clytia hemisphaerica</name>
    <dbReference type="NCBI Taxonomy" id="252671"/>
    <lineage>
        <taxon>Eukaryota</taxon>
        <taxon>Metazoa</taxon>
        <taxon>Cnidaria</taxon>
        <taxon>Hydrozoa</taxon>
        <taxon>Hydroidolina</taxon>
        <taxon>Leptothecata</taxon>
        <taxon>Obeliida</taxon>
        <taxon>Clytiidae</taxon>
        <taxon>Clytia</taxon>
    </lineage>
</organism>
<accession>A0A7M5USM0</accession>
<evidence type="ECO:0000313" key="3">
    <source>
        <dbReference type="Proteomes" id="UP000594262"/>
    </source>
</evidence>
<dbReference type="Proteomes" id="UP000594262">
    <property type="component" value="Unplaced"/>
</dbReference>
<feature type="region of interest" description="Disordered" evidence="1">
    <location>
        <begin position="62"/>
        <end position="124"/>
    </location>
</feature>
<proteinExistence type="predicted"/>
<evidence type="ECO:0000256" key="1">
    <source>
        <dbReference type="SAM" id="MobiDB-lite"/>
    </source>
</evidence>
<protein>
    <submittedName>
        <fullName evidence="2">Uncharacterized protein</fullName>
    </submittedName>
</protein>
<keyword evidence="3" id="KW-1185">Reference proteome</keyword>
<sequence length="193" mass="21256">IKHVSTGPEFISDAVAFKDLSSGTPNKNILVLLITPLPGQPSQSRTGTLSVNQDNYAFTEVGNSMDYSSDDSDLPNAFGTNPNLCNSSTPQDQSSSKRKKSPFVNKPRKSQKKRNVVVLNSSSETEDPEEYHLNFKDFDKISKNAYCMECDNNTLLSMLTILRHLAPFMHSLNLAIELNGDNASNLELSLAQV</sequence>
<dbReference type="EnsemblMetazoa" id="CLYHEMT003907.1">
    <property type="protein sequence ID" value="CLYHEMP003907.1"/>
    <property type="gene ID" value="CLYHEMG003907"/>
</dbReference>
<name>A0A7M5USM0_9CNID</name>
<feature type="compositionally biased region" description="Basic residues" evidence="1">
    <location>
        <begin position="96"/>
        <end position="115"/>
    </location>
</feature>
<dbReference type="AlphaFoldDB" id="A0A7M5USM0"/>
<reference evidence="2" key="1">
    <citation type="submission" date="2021-01" db="UniProtKB">
        <authorList>
            <consortium name="EnsemblMetazoa"/>
        </authorList>
    </citation>
    <scope>IDENTIFICATION</scope>
</reference>
<evidence type="ECO:0000313" key="2">
    <source>
        <dbReference type="EnsemblMetazoa" id="CLYHEMP003907.1"/>
    </source>
</evidence>
<feature type="compositionally biased region" description="Polar residues" evidence="1">
    <location>
        <begin position="78"/>
        <end position="94"/>
    </location>
</feature>